<dbReference type="AlphaFoldDB" id="A0AA41Z4C8"/>
<dbReference type="Pfam" id="PF13546">
    <property type="entry name" value="DDE_5"/>
    <property type="match status" value="1"/>
</dbReference>
<organism evidence="2 3">
    <name type="scientific">Lichenifustis flavocetrariae</name>
    <dbReference type="NCBI Taxonomy" id="2949735"/>
    <lineage>
        <taxon>Bacteria</taxon>
        <taxon>Pseudomonadati</taxon>
        <taxon>Pseudomonadota</taxon>
        <taxon>Alphaproteobacteria</taxon>
        <taxon>Hyphomicrobiales</taxon>
        <taxon>Lichenihabitantaceae</taxon>
        <taxon>Lichenifustis</taxon>
    </lineage>
</organism>
<evidence type="ECO:0000259" key="1">
    <source>
        <dbReference type="Pfam" id="PF13546"/>
    </source>
</evidence>
<evidence type="ECO:0000313" key="2">
    <source>
        <dbReference type="EMBL" id="MCW6512570.1"/>
    </source>
</evidence>
<protein>
    <submittedName>
        <fullName evidence="2">Transposase</fullName>
    </submittedName>
</protein>
<proteinExistence type="predicted"/>
<name>A0AA41Z4C8_9HYPH</name>
<reference evidence="2" key="1">
    <citation type="submission" date="2022-05" db="EMBL/GenBank/DDBJ databases">
        <authorList>
            <person name="Pankratov T."/>
        </authorList>
    </citation>
    <scope>NUCLEOTIDE SEQUENCE</scope>
    <source>
        <strain evidence="2">BP6-180914</strain>
    </source>
</reference>
<keyword evidence="3" id="KW-1185">Reference proteome</keyword>
<comment type="caution">
    <text evidence="2">The sequence shown here is derived from an EMBL/GenBank/DDBJ whole genome shotgun (WGS) entry which is preliminary data.</text>
</comment>
<sequence>MLFTRPTWRRVRVLVEGAILTPHRRTISAALRATGKSADAGFALYHAVLNRCRWSALAAARILFLMLVGRFAASGPVVIGLDDTIERRWGAKIKARGIYQDPVRSSHGHFVKASGLRWLSAMLLAPVPWTGRIWALPFLTALIASERAAAVRGVRHKTLVDGARQIMLQIARWLPGRPIVVVADSAFSAIDLLAAVRNRVSVVTRLAEMRVIGATDSRFFTLWPFITIGA</sequence>
<dbReference type="InterPro" id="IPR038721">
    <property type="entry name" value="IS701-like_DDE_dom"/>
</dbReference>
<dbReference type="Proteomes" id="UP001165667">
    <property type="component" value="Unassembled WGS sequence"/>
</dbReference>
<evidence type="ECO:0000313" key="3">
    <source>
        <dbReference type="Proteomes" id="UP001165667"/>
    </source>
</evidence>
<accession>A0AA41Z4C8</accession>
<dbReference type="RefSeq" id="WP_282588947.1">
    <property type="nucleotide sequence ID" value="NZ_JAMOIM010000055.1"/>
</dbReference>
<feature type="domain" description="Transposase IS701-like DDE" evidence="1">
    <location>
        <begin position="3"/>
        <end position="208"/>
    </location>
</feature>
<dbReference type="EMBL" id="JAMOIM010000055">
    <property type="protein sequence ID" value="MCW6512570.1"/>
    <property type="molecule type" value="Genomic_DNA"/>
</dbReference>
<gene>
    <name evidence="2" type="ORF">M8523_32175</name>
</gene>